<accession>A0A941I9K7</accession>
<feature type="transmembrane region" description="Helical" evidence="1">
    <location>
        <begin position="97"/>
        <end position="114"/>
    </location>
</feature>
<dbReference type="EMBL" id="JAGSOT010000001">
    <property type="protein sequence ID" value="MBR7794431.1"/>
    <property type="molecule type" value="Genomic_DNA"/>
</dbReference>
<evidence type="ECO:0000313" key="3">
    <source>
        <dbReference type="Proteomes" id="UP000675284"/>
    </source>
</evidence>
<dbReference type="RefSeq" id="WP_166529753.1">
    <property type="nucleotide sequence ID" value="NZ_JAGSOT010000001.1"/>
</dbReference>
<evidence type="ECO:0000256" key="1">
    <source>
        <dbReference type="SAM" id="Phobius"/>
    </source>
</evidence>
<keyword evidence="1" id="KW-0472">Membrane</keyword>
<evidence type="ECO:0000313" key="2">
    <source>
        <dbReference type="EMBL" id="MBR7794431.1"/>
    </source>
</evidence>
<proteinExistence type="predicted"/>
<dbReference type="NCBIfam" id="NF041644">
    <property type="entry name" value="CBO0543_fam"/>
    <property type="match status" value="1"/>
</dbReference>
<reference evidence="2" key="1">
    <citation type="submission" date="2021-04" db="EMBL/GenBank/DDBJ databases">
        <title>Isolation and polyphasic classification of algal microorganism.</title>
        <authorList>
            <person name="Wang S."/>
        </authorList>
    </citation>
    <scope>NUCLEOTIDE SEQUENCE</scope>
    <source>
        <strain evidence="2">720a</strain>
    </source>
</reference>
<sequence length="151" mass="17612">MMIIVTTSKKSNLRLSQKMRSSKSKRSIHAYITVILFASLIGTYLDLVCVEMGMYSFPIRLFPGLFSINILFTLIILPVASILFIRVMRHLKTIPRTFFLFTCSFLICMIEQIAEQVGLFVHHEDWNHIYSFVGYFIFLVVIWKGFSWLSN</sequence>
<protein>
    <recommendedName>
        <fullName evidence="4">Group-specific protein</fullName>
    </recommendedName>
</protein>
<comment type="caution">
    <text evidence="2">The sequence shown here is derived from an EMBL/GenBank/DDBJ whole genome shotgun (WGS) entry which is preliminary data.</text>
</comment>
<evidence type="ECO:0008006" key="4">
    <source>
        <dbReference type="Google" id="ProtNLM"/>
    </source>
</evidence>
<keyword evidence="1" id="KW-1133">Transmembrane helix</keyword>
<feature type="transmembrane region" description="Helical" evidence="1">
    <location>
        <begin position="28"/>
        <end position="45"/>
    </location>
</feature>
<name>A0A941I9K7_9BACI</name>
<keyword evidence="1" id="KW-0812">Transmembrane</keyword>
<feature type="transmembrane region" description="Helical" evidence="1">
    <location>
        <begin position="65"/>
        <end position="85"/>
    </location>
</feature>
<dbReference type="Proteomes" id="UP000675284">
    <property type="component" value="Unassembled WGS sequence"/>
</dbReference>
<organism evidence="2 3">
    <name type="scientific">Virgibacillus salarius</name>
    <dbReference type="NCBI Taxonomy" id="447199"/>
    <lineage>
        <taxon>Bacteria</taxon>
        <taxon>Bacillati</taxon>
        <taxon>Bacillota</taxon>
        <taxon>Bacilli</taxon>
        <taxon>Bacillales</taxon>
        <taxon>Bacillaceae</taxon>
        <taxon>Virgibacillus</taxon>
    </lineage>
</organism>
<dbReference type="AlphaFoldDB" id="A0A941I9K7"/>
<dbReference type="InterPro" id="IPR048147">
    <property type="entry name" value="CBO0543-like"/>
</dbReference>
<feature type="transmembrane region" description="Helical" evidence="1">
    <location>
        <begin position="126"/>
        <end position="146"/>
    </location>
</feature>
<gene>
    <name evidence="2" type="ORF">KCX74_00055</name>
</gene>
<keyword evidence="3" id="KW-1185">Reference proteome</keyword>